<protein>
    <submittedName>
        <fullName evidence="1">Uncharacterized protein</fullName>
    </submittedName>
</protein>
<dbReference type="AlphaFoldDB" id="A0AA51NAH9"/>
<dbReference type="InterPro" id="IPR046732">
    <property type="entry name" value="DUF6624"/>
</dbReference>
<dbReference type="KEGG" id="msaa:QYS49_38865"/>
<dbReference type="Proteomes" id="UP001230496">
    <property type="component" value="Chromosome"/>
</dbReference>
<dbReference type="EMBL" id="CP129971">
    <property type="protein sequence ID" value="WMN11563.1"/>
    <property type="molecule type" value="Genomic_DNA"/>
</dbReference>
<proteinExistence type="predicted"/>
<organism evidence="1 2">
    <name type="scientific">Marivirga salinarum</name>
    <dbReference type="NCBI Taxonomy" id="3059078"/>
    <lineage>
        <taxon>Bacteria</taxon>
        <taxon>Pseudomonadati</taxon>
        <taxon>Bacteroidota</taxon>
        <taxon>Cytophagia</taxon>
        <taxon>Cytophagales</taxon>
        <taxon>Marivirgaceae</taxon>
        <taxon>Marivirga</taxon>
    </lineage>
</organism>
<keyword evidence="2" id="KW-1185">Reference proteome</keyword>
<gene>
    <name evidence="1" type="ORF">QYS49_38865</name>
</gene>
<reference evidence="1 2" key="1">
    <citation type="submission" date="2023-08" db="EMBL/GenBank/DDBJ databases">
        <title>Comparative genomics and taxonomic characterization of three novel marine species of genus Marivirga.</title>
        <authorList>
            <person name="Muhammad N."/>
            <person name="Kim S.-G."/>
        </authorList>
    </citation>
    <scope>NUCLEOTIDE SEQUENCE [LARGE SCALE GENOMIC DNA]</scope>
    <source>
        <strain evidence="1 2">BDSF4-3</strain>
    </source>
</reference>
<sequence>MKNYLILIISIFFIVPFCSYSQNQSDNDFKEEAKAIEKLTIKSIKLRQQVNPESENEELIKEMKILDSTLLHKVTLFLNEYGWKSKKEIGELANMGLLLAIQHSSTEEMESFKEIVERAYQEDKVEKSSYALYVDRLKVRNGLPQIYGTQFYYDEKSASLRFNEIEDFENVNKRRKKVGLAKIEKYAKKNNIVMN</sequence>
<name>A0AA51NAH9_9BACT</name>
<evidence type="ECO:0000313" key="2">
    <source>
        <dbReference type="Proteomes" id="UP001230496"/>
    </source>
</evidence>
<evidence type="ECO:0000313" key="1">
    <source>
        <dbReference type="EMBL" id="WMN11563.1"/>
    </source>
</evidence>
<accession>A0AA51NAH9</accession>
<dbReference type="Pfam" id="PF20329">
    <property type="entry name" value="DUF6624"/>
    <property type="match status" value="1"/>
</dbReference>
<dbReference type="RefSeq" id="WP_308348951.1">
    <property type="nucleotide sequence ID" value="NZ_CP129971.1"/>
</dbReference>